<dbReference type="Pfam" id="PF13191">
    <property type="entry name" value="AAA_16"/>
    <property type="match status" value="1"/>
</dbReference>
<dbReference type="RefSeq" id="WP_213498972.1">
    <property type="nucleotide sequence ID" value="NZ_CP074694.1"/>
</dbReference>
<dbReference type="PANTHER" id="PTHR30121">
    <property type="entry name" value="UNCHARACTERIZED PROTEIN YJGR-RELATED"/>
    <property type="match status" value="1"/>
</dbReference>
<keyword evidence="3" id="KW-1185">Reference proteome</keyword>
<dbReference type="KEGG" id="tsph:KIH39_08850"/>
<dbReference type="InterPro" id="IPR041664">
    <property type="entry name" value="AAA_16"/>
</dbReference>
<dbReference type="EMBL" id="CP074694">
    <property type="protein sequence ID" value="QVL33996.1"/>
    <property type="molecule type" value="Genomic_DNA"/>
</dbReference>
<dbReference type="AlphaFoldDB" id="A0A8E6BA77"/>
<dbReference type="Proteomes" id="UP000676194">
    <property type="component" value="Chromosome"/>
</dbReference>
<evidence type="ECO:0000313" key="2">
    <source>
        <dbReference type="EMBL" id="QVL33996.1"/>
    </source>
</evidence>
<accession>A0A8E6BA77</accession>
<feature type="domain" description="AAA+ ATPase" evidence="1">
    <location>
        <begin position="676"/>
        <end position="995"/>
    </location>
</feature>
<dbReference type="PANTHER" id="PTHR30121:SF6">
    <property type="entry name" value="SLR6007 PROTEIN"/>
    <property type="match status" value="1"/>
</dbReference>
<dbReference type="InterPro" id="IPR051162">
    <property type="entry name" value="T4SS_component"/>
</dbReference>
<dbReference type="Pfam" id="PF01935">
    <property type="entry name" value="DUF87"/>
    <property type="match status" value="1"/>
</dbReference>
<evidence type="ECO:0000259" key="1">
    <source>
        <dbReference type="SMART" id="SM00382"/>
    </source>
</evidence>
<dbReference type="InterPro" id="IPR002789">
    <property type="entry name" value="HerA_central"/>
</dbReference>
<dbReference type="SUPFAM" id="SSF52540">
    <property type="entry name" value="P-loop containing nucleoside triphosphate hydrolases"/>
    <property type="match status" value="3"/>
</dbReference>
<dbReference type="CDD" id="cd00009">
    <property type="entry name" value="AAA"/>
    <property type="match status" value="1"/>
</dbReference>
<name>A0A8E6BA77_9BACT</name>
<reference evidence="2" key="1">
    <citation type="submission" date="2021-05" db="EMBL/GenBank/DDBJ databases">
        <title>Complete genome sequence of the cellulolytic planctomycete Telmatocola sphagniphila SP2T and characterization of the first cellulase from planctomycetes.</title>
        <authorList>
            <person name="Rakitin A.L."/>
            <person name="Beletsky A.V."/>
            <person name="Naumoff D.G."/>
            <person name="Kulichevskaya I.S."/>
            <person name="Mardanov A.V."/>
            <person name="Ravin N.V."/>
            <person name="Dedysh S.N."/>
        </authorList>
    </citation>
    <scope>NUCLEOTIDE SEQUENCE</scope>
    <source>
        <strain evidence="2">SP2T</strain>
    </source>
</reference>
<proteinExistence type="predicted"/>
<protein>
    <submittedName>
        <fullName evidence="2">DUF2791 family P-loop domain-containing protein</fullName>
    </submittedName>
</protein>
<gene>
    <name evidence="2" type="ORF">KIH39_08850</name>
</gene>
<dbReference type="InterPro" id="IPR003593">
    <property type="entry name" value="AAA+_ATPase"/>
</dbReference>
<evidence type="ECO:0000313" key="3">
    <source>
        <dbReference type="Proteomes" id="UP000676194"/>
    </source>
</evidence>
<dbReference type="SMART" id="SM00382">
    <property type="entry name" value="AAA"/>
    <property type="match status" value="2"/>
</dbReference>
<organism evidence="2 3">
    <name type="scientific">Telmatocola sphagniphila</name>
    <dbReference type="NCBI Taxonomy" id="1123043"/>
    <lineage>
        <taxon>Bacteria</taxon>
        <taxon>Pseudomonadati</taxon>
        <taxon>Planctomycetota</taxon>
        <taxon>Planctomycetia</taxon>
        <taxon>Gemmatales</taxon>
        <taxon>Gemmataceae</taxon>
    </lineage>
</organism>
<dbReference type="Gene3D" id="3.40.50.300">
    <property type="entry name" value="P-loop containing nucleotide triphosphate hydrolases"/>
    <property type="match status" value="3"/>
</dbReference>
<feature type="domain" description="AAA+ ATPase" evidence="1">
    <location>
        <begin position="68"/>
        <end position="281"/>
    </location>
</feature>
<dbReference type="InterPro" id="IPR027417">
    <property type="entry name" value="P-loop_NTPase"/>
</dbReference>
<sequence length="1061" mass="117881">MTAIAPTSAKSTNKRLDAYLSFDSVEVFGSIVHPQNIWKPDPLDVEEIHSDARERFAKLLHEAADSNGGKSLLLLGSAGSGKTHLMRAFRHYAHQRGGYCSYAQMSSKTENYTRYLLGNLIDGLNQPYLTEVSSTPGLTRLAQALLDSLDVVPAEEKKDFREELADARETADRVFRYADFAIQDKRYADCDLDLLRALLFLLPNDARLKSRVIRWLRCEELAPADRELLGGLGPQTAEDSAFRTICGLARVMAAAQQAPLVILADQIEETFDLEFEERESGWLFRKAVDALVNISEGIPNAVVVVACLESYFSAMQQKLTRSKRDRLEQDPKPIFIKENRDADEIEALLAKRLEFLYANLDVSFEGNYVLYPFRSSDLQFLSGKNTRTILNWFRDHQERCKLVERWINPTEGSNATDIEPHQVQKSAPPSCEIQFQKVWNDFLSAHPTPEMEEEEAAELMSLSLEAVSKELPTGVHIGATPSGRFVETEIHFPDNSVNKLLLAICEKKAQGGGLGKQVEEAAKRAGELPVALIRSTDFPDSIKNKVTQQIVQLVAPKGKGKRVVVESGDWRALHAFRTFQLEHQNSPGFAAWQTDCKPLSVLPSTRKILDLDRLQTLFKASTQVVPPTVALPIPEKVQAVDLPKQISVPSIVRNETLTLGQNRGSSNGISIKSQDLKQHMAFLGGSGSGKTTAALTLIEQLLQNGIPVVLIDRKGDLARYADPDAWESTESDTFSTARRNLRQAIDIALFTPGSTAGRHLALPLLSADLKQLPKDEQEQTARMTADAIAGILGKRTAGVDPKLAVLAKAMELLALSSTNPVTISSLRRFVDDRDDSLLYHAEGIDDKHFKNLAFDLGLLDLQYRSLFQGEEELSIDLLLGRGPHSVPGKTRLSIICTHFLGGEQIESFWLSQMLIGFGQWIRKNPAPEGNLQAILMLDEADRYLPAKSSPSTKAPIENLLKRSRSAGLGLFLASQSPGDFDYKCRDQIRAWLVGRVKEQTALKKLKPMFETRPTAMSKIPSQGQGEFHLVQEGEVQSLKTNPSLIQTRQLPEGRILELARK</sequence>